<dbReference type="PROSITE" id="PS01007">
    <property type="entry name" value="TRANSPOSASE_MUTATOR"/>
    <property type="match status" value="1"/>
</dbReference>
<evidence type="ECO:0000256" key="1">
    <source>
        <dbReference type="ARBA" id="ARBA00002190"/>
    </source>
</evidence>
<organism evidence="7 8">
    <name type="scientific">Mycoplasma seminis</name>
    <dbReference type="NCBI Taxonomy" id="512749"/>
    <lineage>
        <taxon>Bacteria</taxon>
        <taxon>Bacillati</taxon>
        <taxon>Mycoplasmatota</taxon>
        <taxon>Mollicutes</taxon>
        <taxon>Mycoplasmataceae</taxon>
        <taxon>Mycoplasma</taxon>
    </lineage>
</organism>
<evidence type="ECO:0000256" key="5">
    <source>
        <dbReference type="ARBA" id="ARBA00023172"/>
    </source>
</evidence>
<evidence type="ECO:0000313" key="7">
    <source>
        <dbReference type="EMBL" id="WLP85569.1"/>
    </source>
</evidence>
<dbReference type="PANTHER" id="PTHR33217">
    <property type="entry name" value="TRANSPOSASE FOR INSERTION SEQUENCE ELEMENT IS1081"/>
    <property type="match status" value="1"/>
</dbReference>
<keyword evidence="5 6" id="KW-0233">DNA recombination</keyword>
<dbReference type="EMBL" id="CP132191">
    <property type="protein sequence ID" value="WLP85569.1"/>
    <property type="molecule type" value="Genomic_DNA"/>
</dbReference>
<evidence type="ECO:0000256" key="2">
    <source>
        <dbReference type="ARBA" id="ARBA00010961"/>
    </source>
</evidence>
<accession>A0ABY9HAD8</accession>
<dbReference type="Proteomes" id="UP001237011">
    <property type="component" value="Chromosome"/>
</dbReference>
<dbReference type="PANTHER" id="PTHR33217:SF8">
    <property type="entry name" value="MUTATOR FAMILY TRANSPOSASE"/>
    <property type="match status" value="1"/>
</dbReference>
<keyword evidence="3 6" id="KW-0815">Transposition</keyword>
<name>A0ABY9HAD8_9MOLU</name>
<evidence type="ECO:0000256" key="6">
    <source>
        <dbReference type="RuleBase" id="RU365089"/>
    </source>
</evidence>
<comment type="function">
    <text evidence="1 6">Required for the transposition of the insertion element.</text>
</comment>
<keyword evidence="4 6" id="KW-0238">DNA-binding</keyword>
<evidence type="ECO:0000256" key="3">
    <source>
        <dbReference type="ARBA" id="ARBA00022578"/>
    </source>
</evidence>
<proteinExistence type="inferred from homology"/>
<protein>
    <recommendedName>
        <fullName evidence="6">Mutator family transposase</fullName>
    </recommendedName>
</protein>
<keyword evidence="6" id="KW-0814">Transposable element</keyword>
<reference evidence="7" key="1">
    <citation type="submission" date="2023-08" db="EMBL/GenBank/DDBJ databases">
        <title>Complete genome sequence of Mycoplasma seminis 2200.</title>
        <authorList>
            <person name="Spergser J."/>
        </authorList>
    </citation>
    <scope>NUCLEOTIDE SEQUENCE [LARGE SCALE GENOMIC DNA]</scope>
    <source>
        <strain evidence="7">2200</strain>
    </source>
</reference>
<dbReference type="InterPro" id="IPR001207">
    <property type="entry name" value="Transposase_mutator"/>
</dbReference>
<evidence type="ECO:0000256" key="4">
    <source>
        <dbReference type="ARBA" id="ARBA00023125"/>
    </source>
</evidence>
<comment type="similarity">
    <text evidence="2 6">Belongs to the transposase mutator family.</text>
</comment>
<sequence>MIFEKNKFLRKQFYKLGEEFRDMAFAFSLNADQIIETIEEQLNNEIETHIIEQRTIGINEYRNGYYEKTIYTLNGKLPIKIPRLRGNNFASKIINKYERCSKDFENLISLMLMSFLSYEQIIDTMYGFTGIKIGHSIITRISEKIKTKYEGMYDGPINDDVVALFIDASYHDVKRWYNPETGEILNTYPNRSEKNKFIQKSYKQALYTAITINENGYKELVGLEVMDQESSETWSKFLNSLYERGLKNPAVVISDDFSGINNVINSVFPNALIQKCNFHKMMNFMNHVPTKERKEVRNDIKKIYEAENRNEADKAFVFVRNKYKDKYPRLIRILEKSLEEMTTFFKLPASIRKYIYTNNISEGFNSSFRKYVKEKCSHANIRTFKIFAIVASQRICRTWKTRQIKF</sequence>
<dbReference type="Pfam" id="PF00872">
    <property type="entry name" value="Transposase_mut"/>
    <property type="match status" value="2"/>
</dbReference>
<gene>
    <name evidence="7" type="ORF">Q8852_00115</name>
</gene>
<dbReference type="RefSeq" id="WP_305938000.1">
    <property type="nucleotide sequence ID" value="NZ_CP132191.1"/>
</dbReference>
<keyword evidence="8" id="KW-1185">Reference proteome</keyword>
<evidence type="ECO:0000313" key="8">
    <source>
        <dbReference type="Proteomes" id="UP001237011"/>
    </source>
</evidence>